<dbReference type="EMBL" id="BMAT01008910">
    <property type="protein sequence ID" value="GFR95127.1"/>
    <property type="molecule type" value="Genomic_DNA"/>
</dbReference>
<dbReference type="InterPro" id="IPR006578">
    <property type="entry name" value="MADF-dom"/>
</dbReference>
<reference evidence="2 3" key="1">
    <citation type="journal article" date="2021" name="Elife">
        <title>Chloroplast acquisition without the gene transfer in kleptoplastic sea slugs, Plakobranchus ocellatus.</title>
        <authorList>
            <person name="Maeda T."/>
            <person name="Takahashi S."/>
            <person name="Yoshida T."/>
            <person name="Shimamura S."/>
            <person name="Takaki Y."/>
            <person name="Nagai Y."/>
            <person name="Toyoda A."/>
            <person name="Suzuki Y."/>
            <person name="Arimoto A."/>
            <person name="Ishii H."/>
            <person name="Satoh N."/>
            <person name="Nishiyama T."/>
            <person name="Hasebe M."/>
            <person name="Maruyama T."/>
            <person name="Minagawa J."/>
            <person name="Obokata J."/>
            <person name="Shigenobu S."/>
        </authorList>
    </citation>
    <scope>NUCLEOTIDE SEQUENCE [LARGE SCALE GENOMIC DNA]</scope>
</reference>
<keyword evidence="3" id="KW-1185">Reference proteome</keyword>
<comment type="caution">
    <text evidence="2">The sequence shown here is derived from an EMBL/GenBank/DDBJ whole genome shotgun (WGS) entry which is preliminary data.</text>
</comment>
<dbReference type="Proteomes" id="UP000762676">
    <property type="component" value="Unassembled WGS sequence"/>
</dbReference>
<name>A0AAV4HAB0_9GAST</name>
<protein>
    <recommendedName>
        <fullName evidence="1">MADF domain-containing protein</fullName>
    </recommendedName>
</protein>
<dbReference type="AlphaFoldDB" id="A0AAV4HAB0"/>
<organism evidence="2 3">
    <name type="scientific">Elysia marginata</name>
    <dbReference type="NCBI Taxonomy" id="1093978"/>
    <lineage>
        <taxon>Eukaryota</taxon>
        <taxon>Metazoa</taxon>
        <taxon>Spiralia</taxon>
        <taxon>Lophotrochozoa</taxon>
        <taxon>Mollusca</taxon>
        <taxon>Gastropoda</taxon>
        <taxon>Heterobranchia</taxon>
        <taxon>Euthyneura</taxon>
        <taxon>Panpulmonata</taxon>
        <taxon>Sacoglossa</taxon>
        <taxon>Placobranchoidea</taxon>
        <taxon>Plakobranchidae</taxon>
        <taxon>Elysia</taxon>
    </lineage>
</organism>
<dbReference type="Pfam" id="PF10545">
    <property type="entry name" value="MADF_DNA_bdg"/>
    <property type="match status" value="1"/>
</dbReference>
<evidence type="ECO:0000313" key="3">
    <source>
        <dbReference type="Proteomes" id="UP000762676"/>
    </source>
</evidence>
<accession>A0AAV4HAB0</accession>
<gene>
    <name evidence="2" type="ORF">ElyMa_004421000</name>
</gene>
<evidence type="ECO:0000313" key="2">
    <source>
        <dbReference type="EMBL" id="GFR95127.1"/>
    </source>
</evidence>
<sequence>MAIISISKADLPSTTRAFHGTGSKMDDESLILCVQQRPAIYDKKEKLYHNRDSIQTLWEAIAIVVWDGPKFVVFSFTTTTTIFSSCCTPVSQQNGAV</sequence>
<feature type="domain" description="MADF" evidence="1">
    <location>
        <begin position="30"/>
        <end position="62"/>
    </location>
</feature>
<proteinExistence type="predicted"/>
<evidence type="ECO:0000259" key="1">
    <source>
        <dbReference type="Pfam" id="PF10545"/>
    </source>
</evidence>